<evidence type="ECO:0000313" key="3">
    <source>
        <dbReference type="Proteomes" id="UP001597441"/>
    </source>
</evidence>
<sequence>MKTQFLLKLIGFSLSVFALTSFTIAPKLNPNSNALAIQEEIVVNAVFDGHEDYGYNFIAKDKDDEEYTITFHEVKEELLKEFNLKSETFIGKSFSITYKTRVEVFKDNQGNDDENEINTIIMLKKL</sequence>
<reference evidence="3" key="1">
    <citation type="journal article" date="2019" name="Int. J. Syst. Evol. Microbiol.">
        <title>The Global Catalogue of Microorganisms (GCM) 10K type strain sequencing project: providing services to taxonomists for standard genome sequencing and annotation.</title>
        <authorList>
            <consortium name="The Broad Institute Genomics Platform"/>
            <consortium name="The Broad Institute Genome Sequencing Center for Infectious Disease"/>
            <person name="Wu L."/>
            <person name="Ma J."/>
        </authorList>
    </citation>
    <scope>NUCLEOTIDE SEQUENCE [LARGE SCALE GENOMIC DNA]</scope>
    <source>
        <strain evidence="3">KCTC 42903</strain>
    </source>
</reference>
<dbReference type="RefSeq" id="WP_388018926.1">
    <property type="nucleotide sequence ID" value="NZ_JBHUDT010000004.1"/>
</dbReference>
<feature type="chain" id="PRO_5046715731" description="DUF4377 domain-containing protein" evidence="1">
    <location>
        <begin position="19"/>
        <end position="126"/>
    </location>
</feature>
<proteinExistence type="predicted"/>
<gene>
    <name evidence="2" type="ORF">ACFSQS_11750</name>
</gene>
<comment type="caution">
    <text evidence="2">The sequence shown here is derived from an EMBL/GenBank/DDBJ whole genome shotgun (WGS) entry which is preliminary data.</text>
</comment>
<dbReference type="Proteomes" id="UP001597441">
    <property type="component" value="Unassembled WGS sequence"/>
</dbReference>
<keyword evidence="1" id="KW-0732">Signal</keyword>
<feature type="signal peptide" evidence="1">
    <location>
        <begin position="1"/>
        <end position="18"/>
    </location>
</feature>
<evidence type="ECO:0000256" key="1">
    <source>
        <dbReference type="SAM" id="SignalP"/>
    </source>
</evidence>
<evidence type="ECO:0008006" key="4">
    <source>
        <dbReference type="Google" id="ProtNLM"/>
    </source>
</evidence>
<protein>
    <recommendedName>
        <fullName evidence="4">DUF4377 domain-containing protein</fullName>
    </recommendedName>
</protein>
<accession>A0ABW5JTD8</accession>
<evidence type="ECO:0000313" key="2">
    <source>
        <dbReference type="EMBL" id="MFD2535778.1"/>
    </source>
</evidence>
<keyword evidence="3" id="KW-1185">Reference proteome</keyword>
<organism evidence="2 3">
    <name type="scientific">Gelatiniphilus marinus</name>
    <dbReference type="NCBI Taxonomy" id="1759464"/>
    <lineage>
        <taxon>Bacteria</taxon>
        <taxon>Pseudomonadati</taxon>
        <taxon>Bacteroidota</taxon>
        <taxon>Flavobacteriia</taxon>
        <taxon>Flavobacteriales</taxon>
        <taxon>Flavobacteriaceae</taxon>
        <taxon>Gelatiniphilus</taxon>
    </lineage>
</organism>
<dbReference type="EMBL" id="JBHULK010000004">
    <property type="protein sequence ID" value="MFD2535778.1"/>
    <property type="molecule type" value="Genomic_DNA"/>
</dbReference>
<name>A0ABW5JTD8_9FLAO</name>